<dbReference type="Pfam" id="PF00891">
    <property type="entry name" value="Methyltransf_2"/>
    <property type="match status" value="1"/>
</dbReference>
<evidence type="ECO:0000313" key="5">
    <source>
        <dbReference type="EnsemblPlants" id="OB11G18190.1"/>
    </source>
</evidence>
<keyword evidence="3" id="KW-0949">S-adenosyl-L-methionine</keyword>
<reference evidence="5" key="2">
    <citation type="submission" date="2013-04" db="UniProtKB">
        <authorList>
            <consortium name="EnsemblPlants"/>
        </authorList>
    </citation>
    <scope>IDENTIFICATION</scope>
</reference>
<evidence type="ECO:0000256" key="1">
    <source>
        <dbReference type="ARBA" id="ARBA00022603"/>
    </source>
</evidence>
<evidence type="ECO:0000313" key="6">
    <source>
        <dbReference type="Proteomes" id="UP000006038"/>
    </source>
</evidence>
<protein>
    <recommendedName>
        <fullName evidence="4">O-methyltransferase C-terminal domain-containing protein</fullName>
    </recommendedName>
</protein>
<dbReference type="STRING" id="4533.J3N7N3"/>
<dbReference type="Gene3D" id="3.40.50.150">
    <property type="entry name" value="Vaccinia Virus protein VP39"/>
    <property type="match status" value="1"/>
</dbReference>
<dbReference type="PROSITE" id="PS51683">
    <property type="entry name" value="SAM_OMT_II"/>
    <property type="match status" value="1"/>
</dbReference>
<dbReference type="PANTHER" id="PTHR11746">
    <property type="entry name" value="O-METHYLTRANSFERASE"/>
    <property type="match status" value="1"/>
</dbReference>
<dbReference type="InterPro" id="IPR016461">
    <property type="entry name" value="COMT-like"/>
</dbReference>
<dbReference type="EnsemblPlants" id="OB11G18190.1">
    <property type="protein sequence ID" value="OB11G18190.1"/>
    <property type="gene ID" value="OB11G18190"/>
</dbReference>
<dbReference type="AlphaFoldDB" id="J3N7N3"/>
<dbReference type="InterPro" id="IPR001077">
    <property type="entry name" value="COMT_C"/>
</dbReference>
<keyword evidence="2" id="KW-0808">Transferase</keyword>
<dbReference type="Gramene" id="OB11G18190.1">
    <property type="protein sequence ID" value="OB11G18190.1"/>
    <property type="gene ID" value="OB11G18190"/>
</dbReference>
<dbReference type="GO" id="GO:0008171">
    <property type="term" value="F:O-methyltransferase activity"/>
    <property type="evidence" value="ECO:0007669"/>
    <property type="project" value="InterPro"/>
</dbReference>
<dbReference type="OMA" id="HQLSTEY"/>
<proteinExistence type="predicted"/>
<name>J3N7N3_ORYBR</name>
<dbReference type="InterPro" id="IPR029063">
    <property type="entry name" value="SAM-dependent_MTases_sf"/>
</dbReference>
<dbReference type="HOGENOM" id="CLU_005533_9_1_1"/>
<keyword evidence="1" id="KW-0489">Methyltransferase</keyword>
<accession>J3N7N3</accession>
<evidence type="ECO:0000256" key="2">
    <source>
        <dbReference type="ARBA" id="ARBA00022679"/>
    </source>
</evidence>
<dbReference type="Proteomes" id="UP000006038">
    <property type="component" value="Chromosome 11"/>
</dbReference>
<evidence type="ECO:0000256" key="3">
    <source>
        <dbReference type="ARBA" id="ARBA00022691"/>
    </source>
</evidence>
<sequence>MLHHWSDEDCVRILAQCRRAIPARGGGGKVIIIDIVVGSASGGPMLESQLLMDVAVMLVTKGRDRDEDDWLSIFTRAGFSDYKIKLGPRCVFEVYP</sequence>
<dbReference type="eggNOG" id="KOG3178">
    <property type="taxonomic scope" value="Eukaryota"/>
</dbReference>
<organism evidence="5">
    <name type="scientific">Oryza brachyantha</name>
    <name type="common">malo sina</name>
    <dbReference type="NCBI Taxonomy" id="4533"/>
    <lineage>
        <taxon>Eukaryota</taxon>
        <taxon>Viridiplantae</taxon>
        <taxon>Streptophyta</taxon>
        <taxon>Embryophyta</taxon>
        <taxon>Tracheophyta</taxon>
        <taxon>Spermatophyta</taxon>
        <taxon>Magnoliopsida</taxon>
        <taxon>Liliopsida</taxon>
        <taxon>Poales</taxon>
        <taxon>Poaceae</taxon>
        <taxon>BOP clade</taxon>
        <taxon>Oryzoideae</taxon>
        <taxon>Oryzeae</taxon>
        <taxon>Oryzinae</taxon>
        <taxon>Oryza</taxon>
    </lineage>
</organism>
<feature type="domain" description="O-methyltransferase C-terminal" evidence="4">
    <location>
        <begin position="2"/>
        <end position="80"/>
    </location>
</feature>
<dbReference type="SUPFAM" id="SSF53335">
    <property type="entry name" value="S-adenosyl-L-methionine-dependent methyltransferases"/>
    <property type="match status" value="1"/>
</dbReference>
<keyword evidence="6" id="KW-1185">Reference proteome</keyword>
<evidence type="ECO:0000259" key="4">
    <source>
        <dbReference type="Pfam" id="PF00891"/>
    </source>
</evidence>
<dbReference type="GO" id="GO:0032259">
    <property type="term" value="P:methylation"/>
    <property type="evidence" value="ECO:0007669"/>
    <property type="project" value="UniProtKB-KW"/>
</dbReference>
<reference evidence="5" key="1">
    <citation type="journal article" date="2013" name="Nat. Commun.">
        <title>Whole-genome sequencing of Oryza brachyantha reveals mechanisms underlying Oryza genome evolution.</title>
        <authorList>
            <person name="Chen J."/>
            <person name="Huang Q."/>
            <person name="Gao D."/>
            <person name="Wang J."/>
            <person name="Lang Y."/>
            <person name="Liu T."/>
            <person name="Li B."/>
            <person name="Bai Z."/>
            <person name="Luis Goicoechea J."/>
            <person name="Liang C."/>
            <person name="Chen C."/>
            <person name="Zhang W."/>
            <person name="Sun S."/>
            <person name="Liao Y."/>
            <person name="Zhang X."/>
            <person name="Yang L."/>
            <person name="Song C."/>
            <person name="Wang M."/>
            <person name="Shi J."/>
            <person name="Liu G."/>
            <person name="Liu J."/>
            <person name="Zhou H."/>
            <person name="Zhou W."/>
            <person name="Yu Q."/>
            <person name="An N."/>
            <person name="Chen Y."/>
            <person name="Cai Q."/>
            <person name="Wang B."/>
            <person name="Liu B."/>
            <person name="Min J."/>
            <person name="Huang Y."/>
            <person name="Wu H."/>
            <person name="Li Z."/>
            <person name="Zhang Y."/>
            <person name="Yin Y."/>
            <person name="Song W."/>
            <person name="Jiang J."/>
            <person name="Jackson S.A."/>
            <person name="Wing R.A."/>
            <person name="Wang J."/>
            <person name="Chen M."/>
        </authorList>
    </citation>
    <scope>NUCLEOTIDE SEQUENCE [LARGE SCALE GENOMIC DNA]</scope>
    <source>
        <strain evidence="5">cv. IRGC 101232</strain>
    </source>
</reference>